<organism evidence="4 5">
    <name type="scientific">Leeuwenhoekiella palythoae</name>
    <dbReference type="NCBI Taxonomy" id="573501"/>
    <lineage>
        <taxon>Bacteria</taxon>
        <taxon>Pseudomonadati</taxon>
        <taxon>Bacteroidota</taxon>
        <taxon>Flavobacteriia</taxon>
        <taxon>Flavobacteriales</taxon>
        <taxon>Flavobacteriaceae</taxon>
        <taxon>Leeuwenhoekiella</taxon>
    </lineage>
</organism>
<feature type="domain" description="TonB-dependent receptor plug" evidence="2">
    <location>
        <begin position="141"/>
        <end position="247"/>
    </location>
</feature>
<dbReference type="Gene3D" id="2.170.130.10">
    <property type="entry name" value="TonB-dependent receptor, plug domain"/>
    <property type="match status" value="1"/>
</dbReference>
<dbReference type="InterPro" id="IPR008969">
    <property type="entry name" value="CarboxyPept-like_regulatory"/>
</dbReference>
<dbReference type="PROSITE" id="PS52016">
    <property type="entry name" value="TONB_DEPENDENT_REC_3"/>
    <property type="match status" value="1"/>
</dbReference>
<evidence type="ECO:0000259" key="2">
    <source>
        <dbReference type="Pfam" id="PF07715"/>
    </source>
</evidence>
<keyword evidence="1" id="KW-0998">Cell outer membrane</keyword>
<dbReference type="Gene3D" id="2.60.40.1120">
    <property type="entry name" value="Carboxypeptidase-like, regulatory domain"/>
    <property type="match status" value="1"/>
</dbReference>
<accession>A0A1M5YCQ9</accession>
<keyword evidence="1" id="KW-1134">Transmembrane beta strand</keyword>
<sequence length="1064" mass="117847">MKIKFSKSDYAFKSALFGVISQIIISGPLLGKESTLLNPLEYSIQQQTTISGTVLSETDGLPIPGVNVLVKGVSGMGTVTDFDGNFTLNVPSSESVLVFSFVGFQTIERRVGTNTSFTIQLKTDETSLEEVVVIGYGQQKKESVVAAIAQASGEDLERAGNVPNVGSALAGNVPGVITTASTGLPGAEDPRIYIRGQSTWNDSSPLVLVDGIERPMNTVAISSVESISVLKDASATAVYGVRGANGVILITTKRGKSGKAVIRARLNSSVKTASKLPGKKDAYDTFLVRNQAIENELSLRPESWGFYQPQNIIDKYRFPANLEESERYPNVDWDKALFRDFAPSYNANLNISGGSDFVKYFAGADFQYEGDLIREYDNGRGYQPGFGFNRLNVRTNLDFQLTNTTTLKVGLSGSYGVRKTPWNFGGGDYVYWIAAYTTPPDIYLPQYSDGSWGYNAPSGGGQGNAIRNLAISGVQYLTNTQLQTNFTLEQDLDMLIDGLSFNGTIALDNTFVEANRGINDLYNDPQEKYIDPDTGIVTYRQTYDANTGFDYQQGVKWSAQDGAVNNGAAYRRLFYQTQLNYTKNIAQKHDITAMGLFNRNEFATGSVLPFYREDWVFRATYGYDNRYLLEYNGAYNGSERFAAGNRFAFFQSGGLGWNISNEAFMEDINFVNNLKLRASYGEIGDDNINGRYLYLTQWSYGGQSRLGVTGEQAEASPYVWYVESAVGNPEISWEKVKKSNIGLDFGFLNGKISGSFDLFRDQRVDVLISGDQRAIPEYYGTTAPVANLGEVENKGYEIVLNLKQDFGTDWRLWAELNMTHAENKVIEGDNPQLLPEYQKNNNKAIGQAYSYVDNGFYNTWDELYATTQFNTDDAQKLPGGYQIIDFNADGVIDGFDNIPYGFSGAPQNTYNATVGFQWKGLSGFVQFFGVNNVTRQVVFNSFGNQNNIVYDEGSYWNLNNTNADAPVPRYVSTPNGASDGSRFFYDGSYVRLKNAEIAYTLDENSKLLKGLGFESLRLFVNGNNLYVWTKMPDDRESNFAGTGWASQGAYPTLKRFNLGLNITF</sequence>
<protein>
    <submittedName>
        <fullName evidence="3">TonB-linked SusC/RagA family outer membrane protein</fullName>
    </submittedName>
    <submittedName>
        <fullName evidence="4">TonB-linked outer membrane protein, SusC/RagA family</fullName>
    </submittedName>
</protein>
<dbReference type="STRING" id="573501.SAMN04487999_2111"/>
<evidence type="ECO:0000313" key="4">
    <source>
        <dbReference type="EMBL" id="SHI09689.1"/>
    </source>
</evidence>
<keyword evidence="1" id="KW-0472">Membrane</keyword>
<dbReference type="Proteomes" id="UP000290037">
    <property type="component" value="Unassembled WGS sequence"/>
</dbReference>
<dbReference type="EMBL" id="QOVN01000002">
    <property type="protein sequence ID" value="RXG30651.1"/>
    <property type="molecule type" value="Genomic_DNA"/>
</dbReference>
<evidence type="ECO:0000313" key="5">
    <source>
        <dbReference type="Proteomes" id="UP000184240"/>
    </source>
</evidence>
<reference evidence="5" key="1">
    <citation type="submission" date="2016-11" db="EMBL/GenBank/DDBJ databases">
        <authorList>
            <person name="Varghese N."/>
            <person name="Submissions S."/>
        </authorList>
    </citation>
    <scope>NUCLEOTIDE SEQUENCE [LARGE SCALE GENOMIC DNA]</scope>
    <source>
        <strain evidence="5">DSM 19859</strain>
    </source>
</reference>
<dbReference type="Pfam" id="PF13715">
    <property type="entry name" value="CarbopepD_reg_2"/>
    <property type="match status" value="1"/>
</dbReference>
<evidence type="ECO:0000256" key="1">
    <source>
        <dbReference type="PROSITE-ProRule" id="PRU01360"/>
    </source>
</evidence>
<dbReference type="InterPro" id="IPR039426">
    <property type="entry name" value="TonB-dep_rcpt-like"/>
</dbReference>
<dbReference type="NCBIfam" id="TIGR04056">
    <property type="entry name" value="OMP_RagA_SusC"/>
    <property type="match status" value="1"/>
</dbReference>
<dbReference type="InterPro" id="IPR023996">
    <property type="entry name" value="TonB-dep_OMP_SusC/RagA"/>
</dbReference>
<dbReference type="GO" id="GO:0009279">
    <property type="term" value="C:cell outer membrane"/>
    <property type="evidence" value="ECO:0007669"/>
    <property type="project" value="UniProtKB-SubCell"/>
</dbReference>
<dbReference type="EMBL" id="FQXT01000003">
    <property type="protein sequence ID" value="SHI09689.1"/>
    <property type="molecule type" value="Genomic_DNA"/>
</dbReference>
<dbReference type="InterPro" id="IPR023997">
    <property type="entry name" value="TonB-dep_OMP_SusC/RagA_CS"/>
</dbReference>
<dbReference type="InterPro" id="IPR037066">
    <property type="entry name" value="Plug_dom_sf"/>
</dbReference>
<dbReference type="NCBIfam" id="TIGR04057">
    <property type="entry name" value="SusC_RagA_signa"/>
    <property type="match status" value="1"/>
</dbReference>
<evidence type="ECO:0000313" key="3">
    <source>
        <dbReference type="EMBL" id="RXG30651.1"/>
    </source>
</evidence>
<dbReference type="FunFam" id="2.170.130.10:FF:000003">
    <property type="entry name" value="SusC/RagA family TonB-linked outer membrane protein"/>
    <property type="match status" value="1"/>
</dbReference>
<keyword evidence="1" id="KW-0812">Transmembrane</keyword>
<dbReference type="AlphaFoldDB" id="A0A1M5YCQ9"/>
<evidence type="ECO:0000313" key="6">
    <source>
        <dbReference type="Proteomes" id="UP000290037"/>
    </source>
</evidence>
<keyword evidence="6" id="KW-1185">Reference proteome</keyword>
<dbReference type="OrthoDB" id="9768177at2"/>
<name>A0A1M5YCQ9_9FLAO</name>
<comment type="subcellular location">
    <subcellularLocation>
        <location evidence="1">Cell outer membrane</location>
        <topology evidence="1">Multi-pass membrane protein</topology>
    </subcellularLocation>
</comment>
<keyword evidence="1" id="KW-0813">Transport</keyword>
<dbReference type="SUPFAM" id="SSF49464">
    <property type="entry name" value="Carboxypeptidase regulatory domain-like"/>
    <property type="match status" value="1"/>
</dbReference>
<dbReference type="RefSeq" id="WP_084673120.1">
    <property type="nucleotide sequence ID" value="NZ_FQXT01000003.1"/>
</dbReference>
<gene>
    <name evidence="3" type="ORF">DSM01_1402</name>
    <name evidence="4" type="ORF">SAMN04487999_2111</name>
</gene>
<proteinExistence type="inferred from homology"/>
<dbReference type="InterPro" id="IPR012910">
    <property type="entry name" value="Plug_dom"/>
</dbReference>
<reference evidence="4" key="2">
    <citation type="submission" date="2016-11" db="EMBL/GenBank/DDBJ databases">
        <authorList>
            <person name="Jaros S."/>
            <person name="Januszkiewicz K."/>
            <person name="Wedrychowicz H."/>
        </authorList>
    </citation>
    <scope>NUCLEOTIDE SEQUENCE [LARGE SCALE GENOMIC DNA]</scope>
    <source>
        <strain evidence="4">DSM 19859</strain>
    </source>
</reference>
<dbReference type="Pfam" id="PF07715">
    <property type="entry name" value="Plug"/>
    <property type="match status" value="1"/>
</dbReference>
<comment type="similarity">
    <text evidence="1">Belongs to the TonB-dependent receptor family.</text>
</comment>
<reference evidence="3 6" key="3">
    <citation type="submission" date="2018-07" db="EMBL/GenBank/DDBJ databases">
        <title>Leeuwenhoekiella genomics.</title>
        <authorList>
            <person name="Tahon G."/>
            <person name="Willems A."/>
        </authorList>
    </citation>
    <scope>NUCLEOTIDE SEQUENCE [LARGE SCALE GENOMIC DNA]</scope>
    <source>
        <strain evidence="3 6">LMG 24856</strain>
    </source>
</reference>
<dbReference type="Proteomes" id="UP000184240">
    <property type="component" value="Unassembled WGS sequence"/>
</dbReference>
<dbReference type="SUPFAM" id="SSF56935">
    <property type="entry name" value="Porins"/>
    <property type="match status" value="1"/>
</dbReference>